<name>A0ACB9IRD2_9ASTR</name>
<accession>A0ACB9IRD2</accession>
<gene>
    <name evidence="1" type="ORF">L1987_20190</name>
</gene>
<evidence type="ECO:0000313" key="1">
    <source>
        <dbReference type="EMBL" id="KAI3810570.1"/>
    </source>
</evidence>
<comment type="caution">
    <text evidence="1">The sequence shown here is derived from an EMBL/GenBank/DDBJ whole genome shotgun (WGS) entry which is preliminary data.</text>
</comment>
<organism evidence="1 2">
    <name type="scientific">Smallanthus sonchifolius</name>
    <dbReference type="NCBI Taxonomy" id="185202"/>
    <lineage>
        <taxon>Eukaryota</taxon>
        <taxon>Viridiplantae</taxon>
        <taxon>Streptophyta</taxon>
        <taxon>Embryophyta</taxon>
        <taxon>Tracheophyta</taxon>
        <taxon>Spermatophyta</taxon>
        <taxon>Magnoliopsida</taxon>
        <taxon>eudicotyledons</taxon>
        <taxon>Gunneridae</taxon>
        <taxon>Pentapetalae</taxon>
        <taxon>asterids</taxon>
        <taxon>campanulids</taxon>
        <taxon>Asterales</taxon>
        <taxon>Asteraceae</taxon>
        <taxon>Asteroideae</taxon>
        <taxon>Heliantheae alliance</taxon>
        <taxon>Millerieae</taxon>
        <taxon>Smallanthus</taxon>
    </lineage>
</organism>
<evidence type="ECO:0000313" key="2">
    <source>
        <dbReference type="Proteomes" id="UP001056120"/>
    </source>
</evidence>
<dbReference type="EMBL" id="CM042024">
    <property type="protein sequence ID" value="KAI3810570.1"/>
    <property type="molecule type" value="Genomic_DNA"/>
</dbReference>
<dbReference type="Proteomes" id="UP001056120">
    <property type="component" value="Linkage Group LG07"/>
</dbReference>
<protein>
    <submittedName>
        <fullName evidence="1">Uncharacterized protein</fullName>
    </submittedName>
</protein>
<keyword evidence="2" id="KW-1185">Reference proteome</keyword>
<proteinExistence type="predicted"/>
<reference evidence="2" key="1">
    <citation type="journal article" date="2022" name="Mol. Ecol. Resour.">
        <title>The genomes of chicory, endive, great burdock and yacon provide insights into Asteraceae palaeo-polyploidization history and plant inulin production.</title>
        <authorList>
            <person name="Fan W."/>
            <person name="Wang S."/>
            <person name="Wang H."/>
            <person name="Wang A."/>
            <person name="Jiang F."/>
            <person name="Liu H."/>
            <person name="Zhao H."/>
            <person name="Xu D."/>
            <person name="Zhang Y."/>
        </authorList>
    </citation>
    <scope>NUCLEOTIDE SEQUENCE [LARGE SCALE GENOMIC DNA]</scope>
    <source>
        <strain evidence="2">cv. Yunnan</strain>
    </source>
</reference>
<sequence length="156" mass="17571">MKAVVQSGTRKKAAEMVAAAAMDGDRDDRLLAAGVPEASVARSGLENAMDCPDLTKYDKMFVALKLNGGLGTTIGCTSPKELIFVFPEENRKKTSEMRARERSRHHLQWQFFDNKHYSFDSTNQFCRLYKNKTLEGISDIRDESDQRIVIESNFSA</sequence>
<reference evidence="1 2" key="2">
    <citation type="journal article" date="2022" name="Mol. Ecol. Resour.">
        <title>The genomes of chicory, endive, great burdock and yacon provide insights into Asteraceae paleo-polyploidization history and plant inulin production.</title>
        <authorList>
            <person name="Fan W."/>
            <person name="Wang S."/>
            <person name="Wang H."/>
            <person name="Wang A."/>
            <person name="Jiang F."/>
            <person name="Liu H."/>
            <person name="Zhao H."/>
            <person name="Xu D."/>
            <person name="Zhang Y."/>
        </authorList>
    </citation>
    <scope>NUCLEOTIDE SEQUENCE [LARGE SCALE GENOMIC DNA]</scope>
    <source>
        <strain evidence="2">cv. Yunnan</strain>
        <tissue evidence="1">Leaves</tissue>
    </source>
</reference>